<evidence type="ECO:0000313" key="2">
    <source>
        <dbReference type="Proteomes" id="UP001176961"/>
    </source>
</evidence>
<evidence type="ECO:0000313" key="1">
    <source>
        <dbReference type="EMBL" id="CAJ0605396.1"/>
    </source>
</evidence>
<dbReference type="AlphaFoldDB" id="A0AA36H7U9"/>
<protein>
    <submittedName>
        <fullName evidence="1">Uncharacterized protein</fullName>
    </submittedName>
</protein>
<proteinExistence type="predicted"/>
<organism evidence="1 2">
    <name type="scientific">Cylicocyclus nassatus</name>
    <name type="common">Nematode worm</name>
    <dbReference type="NCBI Taxonomy" id="53992"/>
    <lineage>
        <taxon>Eukaryota</taxon>
        <taxon>Metazoa</taxon>
        <taxon>Ecdysozoa</taxon>
        <taxon>Nematoda</taxon>
        <taxon>Chromadorea</taxon>
        <taxon>Rhabditida</taxon>
        <taxon>Rhabditina</taxon>
        <taxon>Rhabditomorpha</taxon>
        <taxon>Strongyloidea</taxon>
        <taxon>Strongylidae</taxon>
        <taxon>Cylicocyclus</taxon>
    </lineage>
</organism>
<comment type="caution">
    <text evidence="1">The sequence shown here is derived from an EMBL/GenBank/DDBJ whole genome shotgun (WGS) entry which is preliminary data.</text>
</comment>
<dbReference type="EMBL" id="CATQJL010000316">
    <property type="protein sequence ID" value="CAJ0605396.1"/>
    <property type="molecule type" value="Genomic_DNA"/>
</dbReference>
<accession>A0AA36H7U9</accession>
<name>A0AA36H7U9_CYLNA</name>
<gene>
    <name evidence="1" type="ORF">CYNAS_LOCUS17379</name>
</gene>
<reference evidence="1" key="1">
    <citation type="submission" date="2023-07" db="EMBL/GenBank/DDBJ databases">
        <authorList>
            <consortium name="CYATHOMIX"/>
        </authorList>
    </citation>
    <scope>NUCLEOTIDE SEQUENCE</scope>
    <source>
        <strain evidence="1">N/A</strain>
    </source>
</reference>
<dbReference type="Proteomes" id="UP001176961">
    <property type="component" value="Unassembled WGS sequence"/>
</dbReference>
<keyword evidence="2" id="KW-1185">Reference proteome</keyword>
<sequence length="180" mass="20850">MFVKIKLVQHNRNRSSRKSILVSWIRDCIRASGGCASIASGVLYCFLITFLPAPNFAEMRPGPSPVPRNNCKYGHTGGYFPNDWIDIFKHQLKETCNVQLQYNCYTHDTADYYAYLRVYEKSNVIQYYSYDYILRGAFNYTNGTGVAKEVVEAWKKEKFCNVSLFEIEILIVYSLKMTIN</sequence>